<proteinExistence type="predicted"/>
<feature type="region of interest" description="Disordered" evidence="1">
    <location>
        <begin position="46"/>
        <end position="71"/>
    </location>
</feature>
<dbReference type="AlphaFoldDB" id="A0A2H1WFM0"/>
<gene>
    <name evidence="2" type="ORF">SFRICE_002554</name>
</gene>
<reference evidence="2" key="1">
    <citation type="submission" date="2016-07" db="EMBL/GenBank/DDBJ databases">
        <authorList>
            <person name="Bretaudeau A."/>
        </authorList>
    </citation>
    <scope>NUCLEOTIDE SEQUENCE</scope>
    <source>
        <strain evidence="2">Rice</strain>
        <tissue evidence="2">Whole body</tissue>
    </source>
</reference>
<name>A0A2H1WFM0_SPOFR</name>
<evidence type="ECO:0000313" key="2">
    <source>
        <dbReference type="EMBL" id="SOQ51817.1"/>
    </source>
</evidence>
<evidence type="ECO:0000256" key="1">
    <source>
        <dbReference type="SAM" id="MobiDB-lite"/>
    </source>
</evidence>
<accession>A0A2H1WFM0</accession>
<protein>
    <submittedName>
        <fullName evidence="2">SFRICE_002554</fullName>
    </submittedName>
</protein>
<feature type="region of interest" description="Disordered" evidence="1">
    <location>
        <begin position="1"/>
        <end position="32"/>
    </location>
</feature>
<organism evidence="2">
    <name type="scientific">Spodoptera frugiperda</name>
    <name type="common">Fall armyworm</name>
    <dbReference type="NCBI Taxonomy" id="7108"/>
    <lineage>
        <taxon>Eukaryota</taxon>
        <taxon>Metazoa</taxon>
        <taxon>Ecdysozoa</taxon>
        <taxon>Arthropoda</taxon>
        <taxon>Hexapoda</taxon>
        <taxon>Insecta</taxon>
        <taxon>Pterygota</taxon>
        <taxon>Neoptera</taxon>
        <taxon>Endopterygota</taxon>
        <taxon>Lepidoptera</taxon>
        <taxon>Glossata</taxon>
        <taxon>Ditrysia</taxon>
        <taxon>Noctuoidea</taxon>
        <taxon>Noctuidae</taxon>
        <taxon>Amphipyrinae</taxon>
        <taxon>Spodoptera</taxon>
    </lineage>
</organism>
<sequence length="71" mass="7285">MTPLVLRVSMGGADRLPPGENHPMTCPGLGEAGGSVRLLLTKNHPVPTSACRAGPPLDSQGSKSSPVRLTI</sequence>
<feature type="compositionally biased region" description="Polar residues" evidence="1">
    <location>
        <begin position="59"/>
        <end position="71"/>
    </location>
</feature>
<dbReference type="EMBL" id="ODYU01008324">
    <property type="protein sequence ID" value="SOQ51817.1"/>
    <property type="molecule type" value="Genomic_DNA"/>
</dbReference>